<protein>
    <submittedName>
        <fullName evidence="2">Protein kinase</fullName>
    </submittedName>
</protein>
<dbReference type="AlphaFoldDB" id="B5HGF0"/>
<name>B5HGF0_STRE2</name>
<evidence type="ECO:0000256" key="1">
    <source>
        <dbReference type="SAM" id="MobiDB-lite"/>
    </source>
</evidence>
<dbReference type="Proteomes" id="UP000002805">
    <property type="component" value="Chromosome"/>
</dbReference>
<reference evidence="3" key="2">
    <citation type="submission" date="2009-10" db="EMBL/GenBank/DDBJ databases">
        <title>The genome sequence of Streptomyces pristinaespiralis strain ATCC 25486.</title>
        <authorList>
            <consortium name="The Broad Institute Genome Sequencing Platform"/>
            <consortium name="Broad Institute Microbial Sequencing Center"/>
            <person name="Fischbach M."/>
            <person name="Godfrey P."/>
            <person name="Ward D."/>
            <person name="Young S."/>
            <person name="Zeng Q."/>
            <person name="Koehrsen M."/>
            <person name="Alvarado L."/>
            <person name="Berlin A.M."/>
            <person name="Bochicchio J."/>
            <person name="Borenstein D."/>
            <person name="Chapman S.B."/>
            <person name="Chen Z."/>
            <person name="Engels R."/>
            <person name="Freedman E."/>
            <person name="Gellesch M."/>
            <person name="Goldberg J."/>
            <person name="Griggs A."/>
            <person name="Gujja S."/>
            <person name="Heilman E.R."/>
            <person name="Heiman D.I."/>
            <person name="Hepburn T.A."/>
            <person name="Howarth C."/>
            <person name="Jen D."/>
            <person name="Larson L."/>
            <person name="Lewis B."/>
            <person name="Mehta T."/>
            <person name="Park D."/>
            <person name="Pearson M."/>
            <person name="Richards J."/>
            <person name="Roberts A."/>
            <person name="Saif S."/>
            <person name="Shea T.D."/>
            <person name="Shenoy N."/>
            <person name="Sisk P."/>
            <person name="Stolte C."/>
            <person name="Sykes S.N."/>
            <person name="Thomson T."/>
            <person name="Walk T."/>
            <person name="White J."/>
            <person name="Yandava C."/>
            <person name="Straight P."/>
            <person name="Clardy J."/>
            <person name="Hung D."/>
            <person name="Kolter R."/>
            <person name="Mekalanos J."/>
            <person name="Walker S."/>
            <person name="Walsh C.T."/>
            <person name="Wieland-Brown L.C."/>
            <person name="Haas B."/>
            <person name="Nusbaum C."/>
            <person name="Birren B."/>
        </authorList>
    </citation>
    <scope>NUCLEOTIDE SEQUENCE [LARGE SCALE GENOMIC DNA]</scope>
    <source>
        <strain evidence="3">ATCC 25486 / DSM 40338 / CBS 914.69 / JCM 4507 / NBRC 13074 / NRRL 2958 / 5647</strain>
    </source>
</reference>
<feature type="region of interest" description="Disordered" evidence="1">
    <location>
        <begin position="1"/>
        <end position="62"/>
    </location>
</feature>
<feature type="compositionally biased region" description="Pro residues" evidence="1">
    <location>
        <begin position="42"/>
        <end position="55"/>
    </location>
</feature>
<dbReference type="GO" id="GO:0016301">
    <property type="term" value="F:kinase activity"/>
    <property type="evidence" value="ECO:0007669"/>
    <property type="project" value="UniProtKB-KW"/>
</dbReference>
<sequence>MSTRVEHTICTSYTRQPMTDAPPPHPALDDAPQDRPEADEAPAPPPPPPVPPAPAAQPGRPRTALAAVTGALAGAAVVGLVWAVTADAGGDEPATFTLNGSFTLTDEVQRDGDGGCAGRYDSGYDDIQEGTDVTVYNAAGDVVAKGELGASEEIATGTCAFDVSVADVPKGETFYKVEVSHRGTVELSAEEAENGELAATLG</sequence>
<evidence type="ECO:0000313" key="3">
    <source>
        <dbReference type="Proteomes" id="UP000002805"/>
    </source>
</evidence>
<dbReference type="HOGENOM" id="CLU_133838_0_0_11"/>
<evidence type="ECO:0000313" key="2">
    <source>
        <dbReference type="EMBL" id="EDY65911.1"/>
    </source>
</evidence>
<proteinExistence type="predicted"/>
<reference evidence="3" key="1">
    <citation type="submission" date="2008-02" db="EMBL/GenBank/DDBJ databases">
        <authorList>
            <consortium name="The Broad Institute Genome Sequencing Platform"/>
            <person name="Fischbach M."/>
            <person name="Ward D."/>
            <person name="Young S."/>
            <person name="Jaffe D."/>
            <person name="Gnerre S."/>
            <person name="Berlin A."/>
            <person name="Heiman D."/>
            <person name="Hepburn T."/>
            <person name="Sykes S."/>
            <person name="Alvarado L."/>
            <person name="Kodira C.D."/>
            <person name="Straight P."/>
            <person name="Clardy J."/>
            <person name="Hung D."/>
            <person name="Kolter R."/>
            <person name="Mekalanos J."/>
            <person name="Walker S."/>
            <person name="Walsh C.T."/>
            <person name="Lander E."/>
            <person name="Galagan J."/>
            <person name="Nusbaum C."/>
            <person name="Birren B."/>
        </authorList>
    </citation>
    <scope>NUCLEOTIDE SEQUENCE [LARGE SCALE GENOMIC DNA]</scope>
    <source>
        <strain evidence="3">ATCC 25486 / DSM 40338 / CBS 914.69 / JCM 4507 / NBRC 13074 / NRRL 2958 / 5647</strain>
    </source>
</reference>
<keyword evidence="2" id="KW-0808">Transferase</keyword>
<organism evidence="2 3">
    <name type="scientific">Streptomyces pristinaespiralis (strain ATCC 25486 / DSM 40338 / CBS 914.69 / JCM 4507 / KCC S-0507 / NBRC 13074 / NRRL 2958 / 5647)</name>
    <dbReference type="NCBI Taxonomy" id="457429"/>
    <lineage>
        <taxon>Bacteria</taxon>
        <taxon>Bacillati</taxon>
        <taxon>Actinomycetota</taxon>
        <taxon>Actinomycetes</taxon>
        <taxon>Kitasatosporales</taxon>
        <taxon>Streptomycetaceae</taxon>
        <taxon>Streptomyces</taxon>
    </lineage>
</organism>
<dbReference type="EMBL" id="CM000950">
    <property type="protein sequence ID" value="EDY65911.1"/>
    <property type="molecule type" value="Genomic_DNA"/>
</dbReference>
<feature type="compositionally biased region" description="Polar residues" evidence="1">
    <location>
        <begin position="8"/>
        <end position="17"/>
    </location>
</feature>
<keyword evidence="2" id="KW-0418">Kinase</keyword>
<keyword evidence="3" id="KW-1185">Reference proteome</keyword>
<gene>
    <name evidence="2" type="ORF">SSDG_04234</name>
</gene>
<accession>B5HGF0</accession>